<feature type="repeat" description="PPR" evidence="3">
    <location>
        <begin position="291"/>
        <end position="325"/>
    </location>
</feature>
<gene>
    <name evidence="4" type="ORF">POM88_004996</name>
</gene>
<organism evidence="4 5">
    <name type="scientific">Heracleum sosnowskyi</name>
    <dbReference type="NCBI Taxonomy" id="360622"/>
    <lineage>
        <taxon>Eukaryota</taxon>
        <taxon>Viridiplantae</taxon>
        <taxon>Streptophyta</taxon>
        <taxon>Embryophyta</taxon>
        <taxon>Tracheophyta</taxon>
        <taxon>Spermatophyta</taxon>
        <taxon>Magnoliopsida</taxon>
        <taxon>eudicotyledons</taxon>
        <taxon>Gunneridae</taxon>
        <taxon>Pentapetalae</taxon>
        <taxon>asterids</taxon>
        <taxon>campanulids</taxon>
        <taxon>Apiales</taxon>
        <taxon>Apiaceae</taxon>
        <taxon>Apioideae</taxon>
        <taxon>apioid superclade</taxon>
        <taxon>Tordylieae</taxon>
        <taxon>Tordyliinae</taxon>
        <taxon>Heracleum</taxon>
    </lineage>
</organism>
<dbReference type="InterPro" id="IPR002885">
    <property type="entry name" value="PPR_rpt"/>
</dbReference>
<keyword evidence="5" id="KW-1185">Reference proteome</keyword>
<evidence type="ECO:0000313" key="5">
    <source>
        <dbReference type="Proteomes" id="UP001237642"/>
    </source>
</evidence>
<dbReference type="Pfam" id="PF13041">
    <property type="entry name" value="PPR_2"/>
    <property type="match status" value="2"/>
</dbReference>
<dbReference type="Gene3D" id="1.25.40.10">
    <property type="entry name" value="Tetratricopeptide repeat domain"/>
    <property type="match status" value="3"/>
</dbReference>
<comment type="caution">
    <text evidence="4">The sequence shown here is derived from an EMBL/GenBank/DDBJ whole genome shotgun (WGS) entry which is preliminary data.</text>
</comment>
<dbReference type="InterPro" id="IPR011990">
    <property type="entry name" value="TPR-like_helical_dom_sf"/>
</dbReference>
<dbReference type="NCBIfam" id="TIGR00756">
    <property type="entry name" value="PPR"/>
    <property type="match status" value="4"/>
</dbReference>
<comment type="similarity">
    <text evidence="1">Belongs to the PPR family. P subfamily.</text>
</comment>
<proteinExistence type="inferred from homology"/>
<dbReference type="PROSITE" id="PS51375">
    <property type="entry name" value="PPR"/>
    <property type="match status" value="3"/>
</dbReference>
<sequence>MIAASKLVKKLPQGVSKVPFLSNSCLINQSAIKRHFFWARKLSISTCTSQSTYANSITSSSVKVSWLYPIFLILSTPTASYQVASSSTQASSSEKEDVDEVLSQILSAIEITPNSSIEICTFHIEKLCKAKKLSYASRLQQSLHNNHIFLSPHAYNLLLEAAGEENDVDLLLQVFKDALVSGVPLNSTSFINLAKGFTKMTDSVLLLRFVRELSELTFHRGATVVNRIIVAFAACGQVDKALVVFNQIETLKCKPDLVTYNTVLGILGRTSRIDEMLQEFGFMIEANIVPDIITYNTLLNNLQKVGRLDLCLELLKEMSERGIQADLRTYTAMIEGFGRSGKIEKSLQLFNEMKLKQIRPSIYIYRSLVNYLKKMGKLELSITLAEEMSARLPELVSPKDFKRKD</sequence>
<evidence type="ECO:0000313" key="4">
    <source>
        <dbReference type="EMBL" id="KAK1405391.1"/>
    </source>
</evidence>
<dbReference type="EMBL" id="JAUIZM010000001">
    <property type="protein sequence ID" value="KAK1405391.1"/>
    <property type="molecule type" value="Genomic_DNA"/>
</dbReference>
<dbReference type="Proteomes" id="UP001237642">
    <property type="component" value="Unassembled WGS sequence"/>
</dbReference>
<keyword evidence="2" id="KW-0677">Repeat</keyword>
<protein>
    <submittedName>
        <fullName evidence="4">Pentatricopeptide repeat-containing protein</fullName>
    </submittedName>
</protein>
<evidence type="ECO:0000256" key="2">
    <source>
        <dbReference type="ARBA" id="ARBA00022737"/>
    </source>
</evidence>
<dbReference type="PANTHER" id="PTHR47941">
    <property type="entry name" value="PENTATRICOPEPTIDE REPEAT-CONTAINING PROTEIN 3, MITOCHONDRIAL"/>
    <property type="match status" value="1"/>
</dbReference>
<accession>A0AAD8NEN8</accession>
<feature type="repeat" description="PPR" evidence="3">
    <location>
        <begin position="326"/>
        <end position="360"/>
    </location>
</feature>
<name>A0AAD8NEN8_9APIA</name>
<evidence type="ECO:0000256" key="1">
    <source>
        <dbReference type="ARBA" id="ARBA00007626"/>
    </source>
</evidence>
<reference evidence="4" key="1">
    <citation type="submission" date="2023-02" db="EMBL/GenBank/DDBJ databases">
        <title>Genome of toxic invasive species Heracleum sosnowskyi carries increased number of genes despite the absence of recent whole-genome duplications.</title>
        <authorList>
            <person name="Schelkunov M."/>
            <person name="Shtratnikova V."/>
            <person name="Makarenko M."/>
            <person name="Klepikova A."/>
            <person name="Omelchenko D."/>
            <person name="Novikova G."/>
            <person name="Obukhova E."/>
            <person name="Bogdanov V."/>
            <person name="Penin A."/>
            <person name="Logacheva M."/>
        </authorList>
    </citation>
    <scope>NUCLEOTIDE SEQUENCE</scope>
    <source>
        <strain evidence="4">Hsosn_3</strain>
        <tissue evidence="4">Leaf</tissue>
    </source>
</reference>
<feature type="repeat" description="PPR" evidence="3">
    <location>
        <begin position="256"/>
        <end position="290"/>
    </location>
</feature>
<evidence type="ECO:0000256" key="3">
    <source>
        <dbReference type="PROSITE-ProRule" id="PRU00708"/>
    </source>
</evidence>
<reference evidence="4" key="2">
    <citation type="submission" date="2023-05" db="EMBL/GenBank/DDBJ databases">
        <authorList>
            <person name="Schelkunov M.I."/>
        </authorList>
    </citation>
    <scope>NUCLEOTIDE SEQUENCE</scope>
    <source>
        <strain evidence="4">Hsosn_3</strain>
        <tissue evidence="4">Leaf</tissue>
    </source>
</reference>
<dbReference type="AlphaFoldDB" id="A0AAD8NEN8"/>